<evidence type="ECO:0000313" key="2">
    <source>
        <dbReference type="EMBL" id="AWV47583.1"/>
    </source>
</evidence>
<sequence>MTVLLAYHALTGGVSGYLTKEFDSDKIVDAVVKVRTCPPGQPGGWSMKSNNGPEERRRF</sequence>
<name>A0AAD0KTB4_MYCLR</name>
<protein>
    <submittedName>
        <fullName evidence="2">Uncharacterized protein</fullName>
    </submittedName>
</protein>
<dbReference type="AlphaFoldDB" id="A0AAD0KTB4"/>
<gene>
    <name evidence="2" type="ORF">DIJ64_04320</name>
</gene>
<evidence type="ECO:0000256" key="1">
    <source>
        <dbReference type="SAM" id="MobiDB-lite"/>
    </source>
</evidence>
<reference evidence="2 3" key="1">
    <citation type="submission" date="2018-05" db="EMBL/GenBank/DDBJ databases">
        <title>Evolution of small genomes with special reference to Mycobacterium leprae.</title>
        <authorList>
            <person name="Mohanty P.S."/>
            <person name="Bansal A.K."/>
            <person name="Gupta U.D."/>
            <person name="Naaz F."/>
            <person name="Dwivedi V.D."/>
            <person name="Singh H."/>
            <person name="Gupta G."/>
            <person name="Sharma S."/>
            <person name="Arora M."/>
        </authorList>
    </citation>
    <scope>NUCLEOTIDE SEQUENCE [LARGE SCALE GENOMIC DNA]</scope>
    <source>
        <strain evidence="2 3">MRHRU-235-G</strain>
    </source>
</reference>
<feature type="region of interest" description="Disordered" evidence="1">
    <location>
        <begin position="39"/>
        <end position="59"/>
    </location>
</feature>
<dbReference type="EMBL" id="CP029543">
    <property type="protein sequence ID" value="AWV47583.1"/>
    <property type="molecule type" value="Genomic_DNA"/>
</dbReference>
<dbReference type="RefSeq" id="WP_041322524.1">
    <property type="nucleotide sequence ID" value="NZ_CP029543.1"/>
</dbReference>
<dbReference type="Proteomes" id="UP000249682">
    <property type="component" value="Chromosome"/>
</dbReference>
<accession>A0AAD0KTB4</accession>
<evidence type="ECO:0000313" key="3">
    <source>
        <dbReference type="Proteomes" id="UP000249682"/>
    </source>
</evidence>
<organism evidence="2 3">
    <name type="scientific">Mycobacterium leprae</name>
    <dbReference type="NCBI Taxonomy" id="1769"/>
    <lineage>
        <taxon>Bacteria</taxon>
        <taxon>Bacillati</taxon>
        <taxon>Actinomycetota</taxon>
        <taxon>Actinomycetes</taxon>
        <taxon>Mycobacteriales</taxon>
        <taxon>Mycobacteriaceae</taxon>
        <taxon>Mycobacterium</taxon>
    </lineage>
</organism>
<proteinExistence type="predicted"/>